<evidence type="ECO:0000313" key="4">
    <source>
        <dbReference type="Proteomes" id="UP001177023"/>
    </source>
</evidence>
<sequence length="145" mass="16350">MMYVLVAVVVVVIIFYGSAFIFITVRHHGVAVENVSQRTREMHFQFARTFLIQILSGLTFAGLPITFFSLNVFKLLLVEPFIGIATLAPLLVTLHSIINCLSAILLCKTYRKAIVQAMMRIYRKGEGSNRRNKTKSGSRREAGDR</sequence>
<evidence type="ECO:0000256" key="1">
    <source>
        <dbReference type="SAM" id="MobiDB-lite"/>
    </source>
</evidence>
<evidence type="ECO:0008006" key="5">
    <source>
        <dbReference type="Google" id="ProtNLM"/>
    </source>
</evidence>
<feature type="transmembrane region" description="Helical" evidence="2">
    <location>
        <begin position="46"/>
        <end position="69"/>
    </location>
</feature>
<dbReference type="EMBL" id="CATQJA010002640">
    <property type="protein sequence ID" value="CAJ0575586.1"/>
    <property type="molecule type" value="Genomic_DNA"/>
</dbReference>
<name>A0AA36CWN1_9BILA</name>
<dbReference type="Proteomes" id="UP001177023">
    <property type="component" value="Unassembled WGS sequence"/>
</dbReference>
<protein>
    <recommendedName>
        <fullName evidence="5">G protein-coupled receptor</fullName>
    </recommendedName>
</protein>
<evidence type="ECO:0000313" key="3">
    <source>
        <dbReference type="EMBL" id="CAJ0575586.1"/>
    </source>
</evidence>
<comment type="caution">
    <text evidence="3">The sequence shown here is derived from an EMBL/GenBank/DDBJ whole genome shotgun (WGS) entry which is preliminary data.</text>
</comment>
<keyword evidence="4" id="KW-1185">Reference proteome</keyword>
<feature type="region of interest" description="Disordered" evidence="1">
    <location>
        <begin position="126"/>
        <end position="145"/>
    </location>
</feature>
<keyword evidence="2" id="KW-1133">Transmembrane helix</keyword>
<evidence type="ECO:0000256" key="2">
    <source>
        <dbReference type="SAM" id="Phobius"/>
    </source>
</evidence>
<gene>
    <name evidence="3" type="ORF">MSPICULIGERA_LOCUS13896</name>
</gene>
<feature type="non-terminal residue" evidence="3">
    <location>
        <position position="1"/>
    </location>
</feature>
<dbReference type="PANTHER" id="PTHR22943:SF248">
    <property type="entry name" value="SEVEN TM RECEPTOR"/>
    <property type="match status" value="1"/>
</dbReference>
<reference evidence="3" key="1">
    <citation type="submission" date="2023-06" db="EMBL/GenBank/DDBJ databases">
        <authorList>
            <person name="Delattre M."/>
        </authorList>
    </citation>
    <scope>NUCLEOTIDE SEQUENCE</scope>
    <source>
        <strain evidence="3">AF72</strain>
    </source>
</reference>
<organism evidence="3 4">
    <name type="scientific">Mesorhabditis spiculigera</name>
    <dbReference type="NCBI Taxonomy" id="96644"/>
    <lineage>
        <taxon>Eukaryota</taxon>
        <taxon>Metazoa</taxon>
        <taxon>Ecdysozoa</taxon>
        <taxon>Nematoda</taxon>
        <taxon>Chromadorea</taxon>
        <taxon>Rhabditida</taxon>
        <taxon>Rhabditina</taxon>
        <taxon>Rhabditomorpha</taxon>
        <taxon>Rhabditoidea</taxon>
        <taxon>Rhabditidae</taxon>
        <taxon>Mesorhabditinae</taxon>
        <taxon>Mesorhabditis</taxon>
    </lineage>
</organism>
<dbReference type="Gene3D" id="1.20.1070.10">
    <property type="entry name" value="Rhodopsin 7-helix transmembrane proteins"/>
    <property type="match status" value="1"/>
</dbReference>
<dbReference type="Pfam" id="PF10318">
    <property type="entry name" value="7TM_GPCR_Srh"/>
    <property type="match status" value="1"/>
</dbReference>
<accession>A0AA36CWN1</accession>
<feature type="transmembrane region" description="Helical" evidence="2">
    <location>
        <begin position="6"/>
        <end position="25"/>
    </location>
</feature>
<dbReference type="SUPFAM" id="SSF81321">
    <property type="entry name" value="Family A G protein-coupled receptor-like"/>
    <property type="match status" value="1"/>
</dbReference>
<keyword evidence="2" id="KW-0812">Transmembrane</keyword>
<dbReference type="AlphaFoldDB" id="A0AA36CWN1"/>
<feature type="transmembrane region" description="Helical" evidence="2">
    <location>
        <begin position="81"/>
        <end position="106"/>
    </location>
</feature>
<dbReference type="PANTHER" id="PTHR22943">
    <property type="entry name" value="7-TRANSMEMBRANE DOMAIN RECEPTOR C.ELEGANS"/>
    <property type="match status" value="1"/>
</dbReference>
<dbReference type="InterPro" id="IPR019422">
    <property type="entry name" value="7TM_GPCR_serpentine_rcpt_Srh"/>
</dbReference>
<keyword evidence="2" id="KW-0472">Membrane</keyword>
<proteinExistence type="predicted"/>